<keyword evidence="1" id="KW-0238">DNA-binding</keyword>
<protein>
    <submittedName>
        <fullName evidence="1">MmcQ/YjbR family DNA-binding protein</fullName>
    </submittedName>
</protein>
<dbReference type="SUPFAM" id="SSF142906">
    <property type="entry name" value="YjbR-like"/>
    <property type="match status" value="1"/>
</dbReference>
<dbReference type="InterPro" id="IPR007351">
    <property type="entry name" value="YjbR"/>
</dbReference>
<dbReference type="PANTHER" id="PTHR35145">
    <property type="entry name" value="CYTOPLASMIC PROTEIN-RELATED"/>
    <property type="match status" value="1"/>
</dbReference>
<keyword evidence="2" id="KW-1185">Reference proteome</keyword>
<name>A0ABR8LYA1_9FLAO</name>
<dbReference type="Proteomes" id="UP000627521">
    <property type="component" value="Unassembled WGS sequence"/>
</dbReference>
<dbReference type="InterPro" id="IPR058532">
    <property type="entry name" value="YjbR/MT2646/Rv2570-like"/>
</dbReference>
<dbReference type="Gene3D" id="3.90.1150.30">
    <property type="match status" value="1"/>
</dbReference>
<dbReference type="Pfam" id="PF04237">
    <property type="entry name" value="YjbR"/>
    <property type="match status" value="1"/>
</dbReference>
<comment type="caution">
    <text evidence="1">The sequence shown here is derived from an EMBL/GenBank/DDBJ whole genome shotgun (WGS) entry which is preliminary data.</text>
</comment>
<dbReference type="GO" id="GO:0003677">
    <property type="term" value="F:DNA binding"/>
    <property type="evidence" value="ECO:0007669"/>
    <property type="project" value="UniProtKB-KW"/>
</dbReference>
<dbReference type="RefSeq" id="WP_191101520.1">
    <property type="nucleotide sequence ID" value="NZ_JACXXH010000006.1"/>
</dbReference>
<sequence>MDIELLRTYCLCKPKVTESFPFDESTLVFKVLGKMFALIPLDKWERGLASINLKCDPEYALQLRAEHESIVPGWHSNKKHWNTIQIHKADLKPQFIQQLIDHSYDMVIKGMTKKMRLELES</sequence>
<proteinExistence type="predicted"/>
<dbReference type="EMBL" id="JACXXH010000006">
    <property type="protein sequence ID" value="MBD3864099.1"/>
    <property type="molecule type" value="Genomic_DNA"/>
</dbReference>
<accession>A0ABR8LYA1</accession>
<reference evidence="1 2" key="1">
    <citation type="submission" date="2020-09" db="EMBL/GenBank/DDBJ databases">
        <title>Bacillus nautilus sp. nov., Chryseoglobus crepusculi sp. nov, and Psychrobacter noctis sp. nov., isolated from deep-sea sponges from the equatorial Atlantic.</title>
        <authorList>
            <person name="Stennett H.L."/>
            <person name="Williams S.E."/>
        </authorList>
    </citation>
    <scope>NUCLEOTIDE SEQUENCE [LARGE SCALE GENOMIC DNA]</scope>
    <source>
        <strain evidence="1 2">28M-24</strain>
    </source>
</reference>
<gene>
    <name evidence="1" type="ORF">IEG06_11610</name>
</gene>
<organism evidence="1 2">
    <name type="scientific">Olleya marilimosa</name>
    <dbReference type="NCBI Taxonomy" id="272164"/>
    <lineage>
        <taxon>Bacteria</taxon>
        <taxon>Pseudomonadati</taxon>
        <taxon>Bacteroidota</taxon>
        <taxon>Flavobacteriia</taxon>
        <taxon>Flavobacteriales</taxon>
        <taxon>Flavobacteriaceae</taxon>
    </lineage>
</organism>
<dbReference type="PANTHER" id="PTHR35145:SF1">
    <property type="entry name" value="CYTOPLASMIC PROTEIN"/>
    <property type="match status" value="1"/>
</dbReference>
<evidence type="ECO:0000313" key="2">
    <source>
        <dbReference type="Proteomes" id="UP000627521"/>
    </source>
</evidence>
<evidence type="ECO:0000313" key="1">
    <source>
        <dbReference type="EMBL" id="MBD3864099.1"/>
    </source>
</evidence>
<dbReference type="InterPro" id="IPR038056">
    <property type="entry name" value="YjbR-like_sf"/>
</dbReference>